<comment type="caution">
    <text evidence="9">The sequence shown here is derived from an EMBL/GenBank/DDBJ whole genome shotgun (WGS) entry which is preliminary data.</text>
</comment>
<name>A0ABT2U960_9BACL</name>
<dbReference type="Gene3D" id="1.10.3720.10">
    <property type="entry name" value="MetI-like"/>
    <property type="match status" value="1"/>
</dbReference>
<dbReference type="PROSITE" id="PS50928">
    <property type="entry name" value="ABC_TM1"/>
    <property type="match status" value="1"/>
</dbReference>
<feature type="domain" description="ABC transmembrane type-1" evidence="8">
    <location>
        <begin position="83"/>
        <end position="298"/>
    </location>
</feature>
<proteinExistence type="inferred from homology"/>
<comment type="subcellular location">
    <subcellularLocation>
        <location evidence="1 7">Cell membrane</location>
        <topology evidence="1 7">Multi-pass membrane protein</topology>
    </subcellularLocation>
</comment>
<dbReference type="RefSeq" id="WP_262682751.1">
    <property type="nucleotide sequence ID" value="NZ_JAOQIO010000007.1"/>
</dbReference>
<feature type="transmembrane region" description="Helical" evidence="7">
    <location>
        <begin position="280"/>
        <end position="302"/>
    </location>
</feature>
<dbReference type="Proteomes" id="UP001652445">
    <property type="component" value="Unassembled WGS sequence"/>
</dbReference>
<comment type="similarity">
    <text evidence="7">Belongs to the binding-protein-dependent transport system permease family.</text>
</comment>
<organism evidence="9 10">
    <name type="scientific">Paenibacillus baimaensis</name>
    <dbReference type="NCBI Taxonomy" id="2982185"/>
    <lineage>
        <taxon>Bacteria</taxon>
        <taxon>Bacillati</taxon>
        <taxon>Bacillota</taxon>
        <taxon>Bacilli</taxon>
        <taxon>Bacillales</taxon>
        <taxon>Paenibacillaceae</taxon>
        <taxon>Paenibacillus</taxon>
    </lineage>
</organism>
<dbReference type="CDD" id="cd06261">
    <property type="entry name" value="TM_PBP2"/>
    <property type="match status" value="1"/>
</dbReference>
<evidence type="ECO:0000313" key="9">
    <source>
        <dbReference type="EMBL" id="MCU6791178.1"/>
    </source>
</evidence>
<keyword evidence="3" id="KW-1003">Cell membrane</keyword>
<keyword evidence="4 7" id="KW-0812">Transmembrane</keyword>
<gene>
    <name evidence="9" type="ORF">OB236_03445</name>
</gene>
<keyword evidence="10" id="KW-1185">Reference proteome</keyword>
<protein>
    <submittedName>
        <fullName evidence="9">ABC transporter permease subunit</fullName>
    </submittedName>
</protein>
<dbReference type="InterPro" id="IPR000515">
    <property type="entry name" value="MetI-like"/>
</dbReference>
<dbReference type="SUPFAM" id="SSF161098">
    <property type="entry name" value="MetI-like"/>
    <property type="match status" value="1"/>
</dbReference>
<evidence type="ECO:0000256" key="3">
    <source>
        <dbReference type="ARBA" id="ARBA00022475"/>
    </source>
</evidence>
<evidence type="ECO:0000256" key="5">
    <source>
        <dbReference type="ARBA" id="ARBA00022989"/>
    </source>
</evidence>
<dbReference type="PANTHER" id="PTHR43227">
    <property type="entry name" value="BLL4140 PROTEIN"/>
    <property type="match status" value="1"/>
</dbReference>
<keyword evidence="2 7" id="KW-0813">Transport</keyword>
<dbReference type="PANTHER" id="PTHR43227:SF11">
    <property type="entry name" value="BLL4140 PROTEIN"/>
    <property type="match status" value="1"/>
</dbReference>
<keyword evidence="5 7" id="KW-1133">Transmembrane helix</keyword>
<dbReference type="InterPro" id="IPR035906">
    <property type="entry name" value="MetI-like_sf"/>
</dbReference>
<evidence type="ECO:0000313" key="10">
    <source>
        <dbReference type="Proteomes" id="UP001652445"/>
    </source>
</evidence>
<dbReference type="EMBL" id="JAOQIO010000007">
    <property type="protein sequence ID" value="MCU6791178.1"/>
    <property type="molecule type" value="Genomic_DNA"/>
</dbReference>
<evidence type="ECO:0000256" key="4">
    <source>
        <dbReference type="ARBA" id="ARBA00022692"/>
    </source>
</evidence>
<keyword evidence="6 7" id="KW-0472">Membrane</keyword>
<evidence type="ECO:0000259" key="8">
    <source>
        <dbReference type="PROSITE" id="PS50928"/>
    </source>
</evidence>
<evidence type="ECO:0000256" key="7">
    <source>
        <dbReference type="RuleBase" id="RU363032"/>
    </source>
</evidence>
<feature type="transmembrane region" description="Helical" evidence="7">
    <location>
        <begin position="87"/>
        <end position="109"/>
    </location>
</feature>
<sequence>MGNTAVQRKSGMWMRNKMKRNLVLYLFIAPAAIYYLLFHYAPMYGTLIAFQDYNPFKGMTSSPWVGFKHFQAFFDSIYFFRLVRNTLLIGLYTIVFGFTIPIVFAILLHEVKNSKFRNVIQSVSYLPHFISTVVVAGLIVNFLSPSTGFVNGIIELLGGTRIDFLRDPGWFRTIYVSSGVWQTVGWSSIIYFASLTGISPSLYEAAEMDGASRWDKIWHISLPGIKPTIITILLLDLGRVMDVGFEKVYLLYSSATYETADVLSTYVYRAGLEQQQYSFASSVGLFNSFLTFVFIIVCNRLARRLSGYSLW</sequence>
<accession>A0ABT2U960</accession>
<feature type="transmembrane region" description="Helical" evidence="7">
    <location>
        <begin position="174"/>
        <end position="197"/>
    </location>
</feature>
<dbReference type="Pfam" id="PF00528">
    <property type="entry name" value="BPD_transp_1"/>
    <property type="match status" value="1"/>
</dbReference>
<feature type="transmembrane region" description="Helical" evidence="7">
    <location>
        <begin position="129"/>
        <end position="154"/>
    </location>
</feature>
<feature type="transmembrane region" description="Helical" evidence="7">
    <location>
        <begin position="21"/>
        <end position="41"/>
    </location>
</feature>
<evidence type="ECO:0000256" key="1">
    <source>
        <dbReference type="ARBA" id="ARBA00004651"/>
    </source>
</evidence>
<dbReference type="InterPro" id="IPR050809">
    <property type="entry name" value="UgpAE/MalFG_permease"/>
</dbReference>
<reference evidence="9 10" key="1">
    <citation type="submission" date="2022-09" db="EMBL/GenBank/DDBJ databases">
        <authorList>
            <person name="Han X.L."/>
            <person name="Wang Q."/>
            <person name="Lu T."/>
        </authorList>
    </citation>
    <scope>NUCLEOTIDE SEQUENCE [LARGE SCALE GENOMIC DNA]</scope>
    <source>
        <strain evidence="9 10">WQ 127069</strain>
    </source>
</reference>
<feature type="transmembrane region" description="Helical" evidence="7">
    <location>
        <begin position="217"/>
        <end position="237"/>
    </location>
</feature>
<evidence type="ECO:0000256" key="6">
    <source>
        <dbReference type="ARBA" id="ARBA00023136"/>
    </source>
</evidence>
<evidence type="ECO:0000256" key="2">
    <source>
        <dbReference type="ARBA" id="ARBA00022448"/>
    </source>
</evidence>